<accession>A0A8H4EPN0</accession>
<dbReference type="SUPFAM" id="SSF56112">
    <property type="entry name" value="Protein kinase-like (PK-like)"/>
    <property type="match status" value="1"/>
</dbReference>
<evidence type="ECO:0000313" key="1">
    <source>
        <dbReference type="EMBL" id="KAF0531636.1"/>
    </source>
</evidence>
<dbReference type="Gene3D" id="1.10.510.10">
    <property type="entry name" value="Transferase(Phosphotransferase) domain 1"/>
    <property type="match status" value="1"/>
</dbReference>
<dbReference type="EMBL" id="WTPW01000242">
    <property type="protein sequence ID" value="KAF0531636.1"/>
    <property type="molecule type" value="Genomic_DNA"/>
</dbReference>
<name>A0A8H4EPN0_GIGMA</name>
<keyword evidence="1" id="KW-0418">Kinase</keyword>
<dbReference type="GO" id="GO:0016301">
    <property type="term" value="F:kinase activity"/>
    <property type="evidence" value="ECO:0007669"/>
    <property type="project" value="UniProtKB-KW"/>
</dbReference>
<protein>
    <submittedName>
        <fullName evidence="1">Kinase-like domain-containing protein</fullName>
    </submittedName>
</protein>
<keyword evidence="2" id="KW-1185">Reference proteome</keyword>
<proteinExistence type="predicted"/>
<sequence length="209" mass="24672">MLLDSTSGQQYNNSETTAPQSIDNLSKRKFLDQISIKIRKIFIPDLLYLSNEGMLQDEYVPCPDCNHLNAYENWCQPCNAKRFLEKFSSWTSENKFIDTFIHTNQINAMIWLCWDMDPSRRPTAKELLSNIYNCWENYDKNIEDIKNDTIKQAIIQFRNADIEIQSPNLQEDFTMRTINIFDIIAEYEENEEKNNNIICEAPMEQDDNN</sequence>
<evidence type="ECO:0000313" key="2">
    <source>
        <dbReference type="Proteomes" id="UP000439903"/>
    </source>
</evidence>
<dbReference type="Proteomes" id="UP000439903">
    <property type="component" value="Unassembled WGS sequence"/>
</dbReference>
<dbReference type="InterPro" id="IPR011009">
    <property type="entry name" value="Kinase-like_dom_sf"/>
</dbReference>
<reference evidence="1 2" key="1">
    <citation type="journal article" date="2019" name="Environ. Microbiol.">
        <title>At the nexus of three kingdoms: the genome of the mycorrhizal fungus Gigaspora margarita provides insights into plant, endobacterial and fungal interactions.</title>
        <authorList>
            <person name="Venice F."/>
            <person name="Ghignone S."/>
            <person name="Salvioli di Fossalunga A."/>
            <person name="Amselem J."/>
            <person name="Novero M."/>
            <person name="Xianan X."/>
            <person name="Sedzielewska Toro K."/>
            <person name="Morin E."/>
            <person name="Lipzen A."/>
            <person name="Grigoriev I.V."/>
            <person name="Henrissat B."/>
            <person name="Martin F.M."/>
            <person name="Bonfante P."/>
        </authorList>
    </citation>
    <scope>NUCLEOTIDE SEQUENCE [LARGE SCALE GENOMIC DNA]</scope>
    <source>
        <strain evidence="1 2">BEG34</strain>
    </source>
</reference>
<gene>
    <name evidence="1" type="ORF">F8M41_011834</name>
</gene>
<dbReference type="AlphaFoldDB" id="A0A8H4EPN0"/>
<comment type="caution">
    <text evidence="1">The sequence shown here is derived from an EMBL/GenBank/DDBJ whole genome shotgun (WGS) entry which is preliminary data.</text>
</comment>
<keyword evidence="1" id="KW-0808">Transferase</keyword>
<dbReference type="OrthoDB" id="2490326at2759"/>
<organism evidence="1 2">
    <name type="scientific">Gigaspora margarita</name>
    <dbReference type="NCBI Taxonomy" id="4874"/>
    <lineage>
        <taxon>Eukaryota</taxon>
        <taxon>Fungi</taxon>
        <taxon>Fungi incertae sedis</taxon>
        <taxon>Mucoromycota</taxon>
        <taxon>Glomeromycotina</taxon>
        <taxon>Glomeromycetes</taxon>
        <taxon>Diversisporales</taxon>
        <taxon>Gigasporaceae</taxon>
        <taxon>Gigaspora</taxon>
    </lineage>
</organism>